<keyword evidence="1" id="KW-0175">Coiled coil</keyword>
<accession>A0A0A1TEY5</accession>
<evidence type="ECO:0000313" key="2">
    <source>
        <dbReference type="EMBL" id="CEJ85923.1"/>
    </source>
</evidence>
<reference evidence="2 3" key="1">
    <citation type="journal article" date="2015" name="Genome Announc.">
        <title>Draft Genome Sequence and Gene Annotation of the Entomopathogenic Fungus Verticillium hemipterigenum.</title>
        <authorList>
            <person name="Horn F."/>
            <person name="Habel A."/>
            <person name="Scharf D.H."/>
            <person name="Dworschak J."/>
            <person name="Brakhage A.A."/>
            <person name="Guthke R."/>
            <person name="Hertweck C."/>
            <person name="Linde J."/>
        </authorList>
    </citation>
    <scope>NUCLEOTIDE SEQUENCE [LARGE SCALE GENOMIC DNA]</scope>
</reference>
<proteinExistence type="predicted"/>
<name>A0A0A1TEY5_9HYPO</name>
<evidence type="ECO:0000313" key="3">
    <source>
        <dbReference type="Proteomes" id="UP000039046"/>
    </source>
</evidence>
<sequence length="410" mass="44253">MSSLPTDAPPSYEDVVNKFNGLVGGTRDPKAVLDVADCLSAEELEILTANHSKDFPLKTENDTKQYVMAATETSSSPEMTPFLTLSANAASQVAANVSHSFNRVQFLLAKVDQHSRPSFESKFITIKSGFQDTVDESRSVAAKMAASVALLDSNELPYAHDARASVAGRITKLEKYIKTSEELQSASTGVTDKLTRVTTSLDVFTTEFLQWSEDKEGELTEKIRIIKQQLVSLARQLGEAETSLATMTHLSQGVAPIMTALGAAFPPYSGLIAIGGLLISGLSLAATTALVHRINSLKSDIAAKTKEKEELGAELEAVRQAREEVEQTQTANISSFGDCIAAMPAVSISTVDEAKSVLSWLKDGADDNNRTLYAQMNLNNNVRSYRAMSTYLQTFASAISPLCSQPEPKE</sequence>
<dbReference type="Gene3D" id="1.20.1170.10">
    <property type="match status" value="1"/>
</dbReference>
<protein>
    <submittedName>
        <fullName evidence="2">Uncharacterized protein</fullName>
    </submittedName>
</protein>
<evidence type="ECO:0000256" key="1">
    <source>
        <dbReference type="SAM" id="Coils"/>
    </source>
</evidence>
<gene>
    <name evidence="2" type="ORF">VHEMI03960</name>
</gene>
<feature type="coiled-coil region" evidence="1">
    <location>
        <begin position="294"/>
        <end position="328"/>
    </location>
</feature>
<dbReference type="HOGENOM" id="CLU_054223_0_0_1"/>
<dbReference type="Proteomes" id="UP000039046">
    <property type="component" value="Unassembled WGS sequence"/>
</dbReference>
<keyword evidence="3" id="KW-1185">Reference proteome</keyword>
<dbReference type="AlphaFoldDB" id="A0A0A1TEY5"/>
<dbReference type="OrthoDB" id="5099888at2759"/>
<organism evidence="2 3">
    <name type="scientific">[Torrubiella] hemipterigena</name>
    <dbReference type="NCBI Taxonomy" id="1531966"/>
    <lineage>
        <taxon>Eukaryota</taxon>
        <taxon>Fungi</taxon>
        <taxon>Dikarya</taxon>
        <taxon>Ascomycota</taxon>
        <taxon>Pezizomycotina</taxon>
        <taxon>Sordariomycetes</taxon>
        <taxon>Hypocreomycetidae</taxon>
        <taxon>Hypocreales</taxon>
        <taxon>Clavicipitaceae</taxon>
        <taxon>Clavicipitaceae incertae sedis</taxon>
        <taxon>'Torrubiella' clade</taxon>
    </lineage>
</organism>
<dbReference type="EMBL" id="CDHN01000002">
    <property type="protein sequence ID" value="CEJ85923.1"/>
    <property type="molecule type" value="Genomic_DNA"/>
</dbReference>